<sequence length="233" mass="25334">METRIVIRAKAEDAKFIGTSMGGALVIVKDALSGAILSQGMIRGSTGDTKRIMSTPWVRGERLADENTACYVAKLDLEEPKLIEIVIFAPYGQPQAMAKASVTTWVVPGKHIEGDGIVVDFPGLVVRVTEPTAHTFVTVPTKIRLAASVTPMCGCPVDMKTFWPPEAYEVAAYLKKDGEIQEILPLVFCGKRNCFEAEIFLENPGDYEFIVYAFDPKTGNTGVDKTTVVATKS</sequence>
<evidence type="ECO:0000313" key="1">
    <source>
        <dbReference type="EMBL" id="HHI96270.1"/>
    </source>
</evidence>
<reference evidence="1" key="1">
    <citation type="journal article" date="2020" name="mSystems">
        <title>Genome- and Community-Level Interaction Insights into Carbon Utilization and Element Cycling Functions of Hydrothermarchaeota in Hydrothermal Sediment.</title>
        <authorList>
            <person name="Zhou Z."/>
            <person name="Liu Y."/>
            <person name="Xu W."/>
            <person name="Pan J."/>
            <person name="Luo Z.H."/>
            <person name="Li M."/>
        </authorList>
    </citation>
    <scope>NUCLEOTIDE SEQUENCE [LARGE SCALE GENOMIC DNA]</scope>
    <source>
        <strain evidence="1">HyVt-533</strain>
    </source>
</reference>
<organism evidence="1">
    <name type="scientific">Thermodesulfatator atlanticus</name>
    <dbReference type="NCBI Taxonomy" id="501497"/>
    <lineage>
        <taxon>Bacteria</taxon>
        <taxon>Pseudomonadati</taxon>
        <taxon>Thermodesulfobacteriota</taxon>
        <taxon>Thermodesulfobacteria</taxon>
        <taxon>Thermodesulfobacteriales</taxon>
        <taxon>Thermodesulfatatoraceae</taxon>
        <taxon>Thermodesulfatator</taxon>
    </lineage>
</organism>
<accession>A0A7V5U1N6</accession>
<dbReference type="EMBL" id="DROK01000009">
    <property type="protein sequence ID" value="HHI96270.1"/>
    <property type="molecule type" value="Genomic_DNA"/>
</dbReference>
<proteinExistence type="predicted"/>
<gene>
    <name evidence="1" type="ORF">ENJ96_00260</name>
</gene>
<dbReference type="Proteomes" id="UP000886101">
    <property type="component" value="Unassembled WGS sequence"/>
</dbReference>
<protein>
    <submittedName>
        <fullName evidence="1">Uncharacterized protein</fullName>
    </submittedName>
</protein>
<dbReference type="AlphaFoldDB" id="A0A7V5U1N6"/>
<comment type="caution">
    <text evidence="1">The sequence shown here is derived from an EMBL/GenBank/DDBJ whole genome shotgun (WGS) entry which is preliminary data.</text>
</comment>
<name>A0A7V5U1N6_9BACT</name>